<dbReference type="Gene3D" id="1.10.357.10">
    <property type="entry name" value="Tetracycline Repressor, domain 2"/>
    <property type="match status" value="1"/>
</dbReference>
<dbReference type="AlphaFoldDB" id="A0A398CGC4"/>
<evidence type="ECO:0000313" key="1">
    <source>
        <dbReference type="EMBL" id="RIE01002.1"/>
    </source>
</evidence>
<proteinExistence type="predicted"/>
<sequence length="132" mass="14690">MKEESSRLRKLLSQEGAPGRILELIVKEQVESHIRKGSYLRIVQIVLSQPAVFDKQSKAVFAYSSEIVTALTRLIEQGQAAGELLPGDPEATGWSYFSYVSGLGMINHDADDNLVREFVDRGCRIIGLLRRG</sequence>
<dbReference type="SUPFAM" id="SSF48498">
    <property type="entry name" value="Tetracyclin repressor-like, C-terminal domain"/>
    <property type="match status" value="1"/>
</dbReference>
<gene>
    <name evidence="1" type="ORF">D3H35_21340</name>
</gene>
<reference evidence="1 2" key="1">
    <citation type="submission" date="2018-09" db="EMBL/GenBank/DDBJ databases">
        <title>Cohnella cavernae sp. nov., isolated from a karst cave.</title>
        <authorList>
            <person name="Zhu H."/>
        </authorList>
    </citation>
    <scope>NUCLEOTIDE SEQUENCE [LARGE SCALE GENOMIC DNA]</scope>
    <source>
        <strain evidence="1 2">K2E09-144</strain>
    </source>
</reference>
<comment type="caution">
    <text evidence="1">The sequence shown here is derived from an EMBL/GenBank/DDBJ whole genome shotgun (WGS) entry which is preliminary data.</text>
</comment>
<protein>
    <recommendedName>
        <fullName evidence="3">TetR/AcrR family transcriptional regulator</fullName>
    </recommendedName>
</protein>
<evidence type="ECO:0008006" key="3">
    <source>
        <dbReference type="Google" id="ProtNLM"/>
    </source>
</evidence>
<dbReference type="OrthoDB" id="2373640at2"/>
<evidence type="ECO:0000313" key="2">
    <source>
        <dbReference type="Proteomes" id="UP000266340"/>
    </source>
</evidence>
<dbReference type="EMBL" id="QXJM01000040">
    <property type="protein sequence ID" value="RIE01002.1"/>
    <property type="molecule type" value="Genomic_DNA"/>
</dbReference>
<dbReference type="InterPro" id="IPR036271">
    <property type="entry name" value="Tet_transcr_reg_TetR-rel_C_sf"/>
</dbReference>
<dbReference type="Proteomes" id="UP000266340">
    <property type="component" value="Unassembled WGS sequence"/>
</dbReference>
<organism evidence="1 2">
    <name type="scientific">Cohnella faecalis</name>
    <dbReference type="NCBI Taxonomy" id="2315694"/>
    <lineage>
        <taxon>Bacteria</taxon>
        <taxon>Bacillati</taxon>
        <taxon>Bacillota</taxon>
        <taxon>Bacilli</taxon>
        <taxon>Bacillales</taxon>
        <taxon>Paenibacillaceae</taxon>
        <taxon>Cohnella</taxon>
    </lineage>
</organism>
<name>A0A398CGC4_9BACL</name>
<accession>A0A398CGC4</accession>
<keyword evidence="2" id="KW-1185">Reference proteome</keyword>
<dbReference type="RefSeq" id="WP_119151269.1">
    <property type="nucleotide sequence ID" value="NZ_QXJM01000040.1"/>
</dbReference>